<name>A0A0D8JDQ6_9BACT</name>
<sequence>MKTSGLVLALVLAASVATFAQKKEVKQETSLVKWTGKKIGGSHHGEINVKSGYFEFKNDNIVGGEVVIDMNSITNKDLDNEEYNQKLVGHLKSDDFFDVEKYPTSKFVVTKATKFENGKASITGKLTIKENTEEITFDVVQEGNAYNAEVEIDRAKFDVRYGSNSFFDNLGDKAINDIFTLKISLAL</sequence>
<protein>
    <recommendedName>
        <fullName evidence="2">Lipid/polyisoprenoid-binding YceI-like domain-containing protein</fullName>
    </recommendedName>
</protein>
<comment type="caution">
    <text evidence="3">The sequence shown here is derived from an EMBL/GenBank/DDBJ whole genome shotgun (WGS) entry which is preliminary data.</text>
</comment>
<feature type="domain" description="Lipid/polyisoprenoid-binding YceI-like" evidence="2">
    <location>
        <begin position="22"/>
        <end position="186"/>
    </location>
</feature>
<dbReference type="PANTHER" id="PTHR34406">
    <property type="entry name" value="PROTEIN YCEI"/>
    <property type="match status" value="1"/>
</dbReference>
<evidence type="ECO:0000256" key="1">
    <source>
        <dbReference type="SAM" id="SignalP"/>
    </source>
</evidence>
<evidence type="ECO:0000259" key="2">
    <source>
        <dbReference type="SMART" id="SM00867"/>
    </source>
</evidence>
<keyword evidence="4" id="KW-1185">Reference proteome</keyword>
<dbReference type="SMART" id="SM00867">
    <property type="entry name" value="YceI"/>
    <property type="match status" value="1"/>
</dbReference>
<evidence type="ECO:0000313" key="3">
    <source>
        <dbReference type="EMBL" id="KJF45052.1"/>
    </source>
</evidence>
<dbReference type="SUPFAM" id="SSF101874">
    <property type="entry name" value="YceI-like"/>
    <property type="match status" value="1"/>
</dbReference>
<organism evidence="3 4">
    <name type="scientific">Draconibacterium sediminis</name>
    <dbReference type="NCBI Taxonomy" id="1544798"/>
    <lineage>
        <taxon>Bacteria</taxon>
        <taxon>Pseudomonadati</taxon>
        <taxon>Bacteroidota</taxon>
        <taxon>Bacteroidia</taxon>
        <taxon>Marinilabiliales</taxon>
        <taxon>Prolixibacteraceae</taxon>
        <taxon>Draconibacterium</taxon>
    </lineage>
</organism>
<reference evidence="3 4" key="1">
    <citation type="submission" date="2014-09" db="EMBL/GenBank/DDBJ databases">
        <title>Draft Genome Sequence of Draconibacterium sp. JN14CK-3.</title>
        <authorList>
            <person name="Dong C."/>
            <person name="Lai Q."/>
            <person name="Shao Z."/>
        </authorList>
    </citation>
    <scope>NUCLEOTIDE SEQUENCE [LARGE SCALE GENOMIC DNA]</scope>
    <source>
        <strain evidence="3 4">JN14CK-3</strain>
    </source>
</reference>
<gene>
    <name evidence="3" type="ORF">LH29_06470</name>
</gene>
<dbReference type="RefSeq" id="WP_045026834.1">
    <property type="nucleotide sequence ID" value="NZ_JRHC01000001.1"/>
</dbReference>
<dbReference type="PANTHER" id="PTHR34406:SF1">
    <property type="entry name" value="PROTEIN YCEI"/>
    <property type="match status" value="1"/>
</dbReference>
<feature type="chain" id="PRO_5002331488" description="Lipid/polyisoprenoid-binding YceI-like domain-containing protein" evidence="1">
    <location>
        <begin position="21"/>
        <end position="187"/>
    </location>
</feature>
<dbReference type="InterPro" id="IPR007372">
    <property type="entry name" value="Lipid/polyisoprenoid-bd_YceI"/>
</dbReference>
<evidence type="ECO:0000313" key="4">
    <source>
        <dbReference type="Proteomes" id="UP000032544"/>
    </source>
</evidence>
<dbReference type="AlphaFoldDB" id="A0A0D8JDQ6"/>
<dbReference type="Pfam" id="PF04264">
    <property type="entry name" value="YceI"/>
    <property type="match status" value="1"/>
</dbReference>
<dbReference type="EMBL" id="JRHC01000001">
    <property type="protein sequence ID" value="KJF45052.1"/>
    <property type="molecule type" value="Genomic_DNA"/>
</dbReference>
<dbReference type="Proteomes" id="UP000032544">
    <property type="component" value="Unassembled WGS sequence"/>
</dbReference>
<dbReference type="Gene3D" id="2.40.128.110">
    <property type="entry name" value="Lipid/polyisoprenoid-binding, YceI-like"/>
    <property type="match status" value="1"/>
</dbReference>
<dbReference type="OrthoDB" id="951410at2"/>
<dbReference type="InterPro" id="IPR036761">
    <property type="entry name" value="TTHA0802/YceI-like_sf"/>
</dbReference>
<accession>A0A0D8JDQ6</accession>
<keyword evidence="1" id="KW-0732">Signal</keyword>
<proteinExistence type="predicted"/>
<dbReference type="STRING" id="1544798.LH29_06470"/>
<feature type="signal peptide" evidence="1">
    <location>
        <begin position="1"/>
        <end position="20"/>
    </location>
</feature>